<keyword evidence="3" id="KW-0540">Nuclease</keyword>
<name>A0A851V366_9PASS</name>
<evidence type="ECO:0000256" key="3">
    <source>
        <dbReference type="ARBA" id="ARBA00022722"/>
    </source>
</evidence>
<dbReference type="SUPFAM" id="SSF46919">
    <property type="entry name" value="N-terminal Zn binding domain of HIV integrase"/>
    <property type="match status" value="1"/>
</dbReference>
<dbReference type="Pfam" id="PF02022">
    <property type="entry name" value="Integrase_Zn"/>
    <property type="match status" value="1"/>
</dbReference>
<dbReference type="GO" id="GO:0035613">
    <property type="term" value="F:RNA stem-loop binding"/>
    <property type="evidence" value="ECO:0007669"/>
    <property type="project" value="TreeGrafter"/>
</dbReference>
<dbReference type="InterPro" id="IPR017856">
    <property type="entry name" value="Integrase-like_N"/>
</dbReference>
<evidence type="ECO:0000256" key="7">
    <source>
        <dbReference type="ARBA" id="ARBA00022918"/>
    </source>
</evidence>
<protein>
    <submittedName>
        <fullName evidence="10">POK9 protein</fullName>
    </submittedName>
</protein>
<evidence type="ECO:0000256" key="2">
    <source>
        <dbReference type="ARBA" id="ARBA00022695"/>
    </source>
</evidence>
<dbReference type="GO" id="GO:0003964">
    <property type="term" value="F:RNA-directed DNA polymerase activity"/>
    <property type="evidence" value="ECO:0007669"/>
    <property type="project" value="UniProtKB-KW"/>
</dbReference>
<evidence type="ECO:0000256" key="6">
    <source>
        <dbReference type="ARBA" id="ARBA00022801"/>
    </source>
</evidence>
<feature type="domain" description="Integrase-type" evidence="9">
    <location>
        <begin position="44"/>
        <end position="85"/>
    </location>
</feature>
<keyword evidence="1" id="KW-0808">Transferase</keyword>
<keyword evidence="5" id="KW-0255">Endonuclease</keyword>
<sequence length="85" mass="9589">MGALQPGLPNPAMIPREWDILIVDLKDCFFTISLHPLSLTVPLNEFQQARMAHDTFHQNTRGLHKQFRISLTEARGIVKSCSVCS</sequence>
<gene>
    <name evidence="10" type="primary">Ervk9_0</name>
    <name evidence="10" type="ORF">COPSEC_R15692</name>
</gene>
<evidence type="ECO:0000256" key="4">
    <source>
        <dbReference type="ARBA" id="ARBA00022723"/>
    </source>
</evidence>
<proteinExistence type="predicted"/>
<keyword evidence="8" id="KW-0862">Zinc</keyword>
<dbReference type="InterPro" id="IPR003308">
    <property type="entry name" value="Integrase_Zn-bd_dom_N"/>
</dbReference>
<dbReference type="Gene3D" id="1.10.10.200">
    <property type="match status" value="1"/>
</dbReference>
<evidence type="ECO:0000259" key="9">
    <source>
        <dbReference type="PROSITE" id="PS50876"/>
    </source>
</evidence>
<organism evidence="10 11">
    <name type="scientific">Copsychus sechellarum</name>
    <dbReference type="NCBI Taxonomy" id="797021"/>
    <lineage>
        <taxon>Eukaryota</taxon>
        <taxon>Metazoa</taxon>
        <taxon>Chordata</taxon>
        <taxon>Craniata</taxon>
        <taxon>Vertebrata</taxon>
        <taxon>Euteleostomi</taxon>
        <taxon>Archelosauria</taxon>
        <taxon>Archosauria</taxon>
        <taxon>Dinosauria</taxon>
        <taxon>Saurischia</taxon>
        <taxon>Theropoda</taxon>
        <taxon>Coelurosauria</taxon>
        <taxon>Aves</taxon>
        <taxon>Neognathae</taxon>
        <taxon>Neoaves</taxon>
        <taxon>Telluraves</taxon>
        <taxon>Australaves</taxon>
        <taxon>Passeriformes</taxon>
        <taxon>Muscicapidae</taxon>
        <taxon>Copsychus</taxon>
    </lineage>
</organism>
<dbReference type="GO" id="GO:0008270">
    <property type="term" value="F:zinc ion binding"/>
    <property type="evidence" value="ECO:0007669"/>
    <property type="project" value="UniProtKB-KW"/>
</dbReference>
<reference evidence="10" key="1">
    <citation type="submission" date="2019-09" db="EMBL/GenBank/DDBJ databases">
        <title>Bird 10,000 Genomes (B10K) Project - Family phase.</title>
        <authorList>
            <person name="Zhang G."/>
        </authorList>
    </citation>
    <scope>NUCLEOTIDE SEQUENCE</scope>
    <source>
        <strain evidence="10">OUT-0061</strain>
        <tissue evidence="10">Blood</tissue>
    </source>
</reference>
<dbReference type="PROSITE" id="PS50876">
    <property type="entry name" value="ZF_INTEGRASE"/>
    <property type="match status" value="1"/>
</dbReference>
<dbReference type="Proteomes" id="UP000659062">
    <property type="component" value="Unassembled WGS sequence"/>
</dbReference>
<accession>A0A851V366</accession>
<dbReference type="PANTHER" id="PTHR41694:SF3">
    <property type="entry name" value="RNA-DIRECTED DNA POLYMERASE-RELATED"/>
    <property type="match status" value="1"/>
</dbReference>
<comment type="caution">
    <text evidence="10">The sequence shown here is derived from an EMBL/GenBank/DDBJ whole genome shotgun (WGS) entry which is preliminary data.</text>
</comment>
<keyword evidence="4" id="KW-0479">Metal-binding</keyword>
<keyword evidence="6" id="KW-0378">Hydrolase</keyword>
<keyword evidence="2" id="KW-0548">Nucleotidyltransferase</keyword>
<dbReference type="GO" id="GO:0016787">
    <property type="term" value="F:hydrolase activity"/>
    <property type="evidence" value="ECO:0007669"/>
    <property type="project" value="UniProtKB-KW"/>
</dbReference>
<evidence type="ECO:0000256" key="8">
    <source>
        <dbReference type="PROSITE-ProRule" id="PRU00450"/>
    </source>
</evidence>
<dbReference type="GO" id="GO:0004519">
    <property type="term" value="F:endonuclease activity"/>
    <property type="evidence" value="ECO:0007669"/>
    <property type="project" value="UniProtKB-KW"/>
</dbReference>
<evidence type="ECO:0000256" key="1">
    <source>
        <dbReference type="ARBA" id="ARBA00022679"/>
    </source>
</evidence>
<evidence type="ECO:0000313" key="10">
    <source>
        <dbReference type="EMBL" id="NXD35456.1"/>
    </source>
</evidence>
<keyword evidence="11" id="KW-1185">Reference proteome</keyword>
<dbReference type="AlphaFoldDB" id="A0A851V366"/>
<dbReference type="PANTHER" id="PTHR41694">
    <property type="entry name" value="ENDOGENOUS RETROVIRUS GROUP K MEMBER POL PROTEIN"/>
    <property type="match status" value="1"/>
</dbReference>
<evidence type="ECO:0000313" key="11">
    <source>
        <dbReference type="Proteomes" id="UP000659062"/>
    </source>
</evidence>
<feature type="non-terminal residue" evidence="10">
    <location>
        <position position="85"/>
    </location>
</feature>
<keyword evidence="7" id="KW-0695">RNA-directed DNA polymerase</keyword>
<dbReference type="OrthoDB" id="9339466at2759"/>
<keyword evidence="8" id="KW-0863">Zinc-finger</keyword>
<dbReference type="EMBL" id="WBNE01000023">
    <property type="protein sequence ID" value="NXD35456.1"/>
    <property type="molecule type" value="Genomic_DNA"/>
</dbReference>
<feature type="non-terminal residue" evidence="10">
    <location>
        <position position="1"/>
    </location>
</feature>
<evidence type="ECO:0000256" key="5">
    <source>
        <dbReference type="ARBA" id="ARBA00022759"/>
    </source>
</evidence>